<feature type="signal peptide" evidence="3">
    <location>
        <begin position="1"/>
        <end position="22"/>
    </location>
</feature>
<dbReference type="InterPro" id="IPR013320">
    <property type="entry name" value="ConA-like_dom_sf"/>
</dbReference>
<dbReference type="Gene3D" id="2.60.120.200">
    <property type="match status" value="1"/>
</dbReference>
<evidence type="ECO:0000256" key="1">
    <source>
        <dbReference type="ARBA" id="ARBA00022729"/>
    </source>
</evidence>
<dbReference type="InterPro" id="IPR036116">
    <property type="entry name" value="FN3_sf"/>
</dbReference>
<evidence type="ECO:0000313" key="7">
    <source>
        <dbReference type="Proteomes" id="UP000244090"/>
    </source>
</evidence>
<gene>
    <name evidence="6" type="ORF">C8N46_10837</name>
</gene>
<keyword evidence="7" id="KW-1185">Reference proteome</keyword>
<dbReference type="RefSeq" id="WP_108115886.1">
    <property type="nucleotide sequence ID" value="NZ_QBKT01000008.1"/>
</dbReference>
<dbReference type="GO" id="GO:0004553">
    <property type="term" value="F:hydrolase activity, hydrolyzing O-glycosyl compounds"/>
    <property type="evidence" value="ECO:0007669"/>
    <property type="project" value="UniProtKB-ARBA"/>
</dbReference>
<dbReference type="NCBIfam" id="TIGR04183">
    <property type="entry name" value="Por_Secre_tail"/>
    <property type="match status" value="1"/>
</dbReference>
<evidence type="ECO:0000313" key="6">
    <source>
        <dbReference type="EMBL" id="PTX59727.1"/>
    </source>
</evidence>
<dbReference type="EMBL" id="QBKT01000008">
    <property type="protein sequence ID" value="PTX59727.1"/>
    <property type="molecule type" value="Genomic_DNA"/>
</dbReference>
<dbReference type="InterPro" id="IPR000859">
    <property type="entry name" value="CUB_dom"/>
</dbReference>
<organism evidence="6 7">
    <name type="scientific">Kordia periserrulae</name>
    <dbReference type="NCBI Taxonomy" id="701523"/>
    <lineage>
        <taxon>Bacteria</taxon>
        <taxon>Pseudomonadati</taxon>
        <taxon>Bacteroidota</taxon>
        <taxon>Flavobacteriia</taxon>
        <taxon>Flavobacteriales</taxon>
        <taxon>Flavobacteriaceae</taxon>
        <taxon>Kordia</taxon>
    </lineage>
</organism>
<name>A0A2T6BUR8_9FLAO</name>
<dbReference type="AlphaFoldDB" id="A0A2T6BUR8"/>
<evidence type="ECO:0000256" key="2">
    <source>
        <dbReference type="ARBA" id="ARBA00023157"/>
    </source>
</evidence>
<dbReference type="InterPro" id="IPR051560">
    <property type="entry name" value="MAM_domain-containing"/>
</dbReference>
<sequence length="868" mass="90428">MKKITLKIFMIMCLLGTYVGVSQTLNQPANWPNAAWTLSGTYTAGGLLGDPTTTGASFIFDDDAAGNGSSDNIIATSPVIDLTAASMAGETWITVSGNFTYYPLGGDVLAIEVYDADAMTWSAIQTFTGNTTTVADYQNCTISEAYTSSVLDISGFTAGQLSGFQYRVSYDDQAGWQYGWCIESPTITSAAPPSCIDPSMLTASNVTDTSADLGWTEGGTAMVWDVEIVTNGTPPTGTPTASTAMNPYAASGLTAETAYDFYVRADCGPGGTSNWVGPLTFTTNCAPINAPYVEDFETFTATPGVAFVSENCWGATNTGASYFWESALGSDTSSGGTGPSPTITTGNYFFTEASGSSIGDVAELNSPLVDLTPLTDPALTFNYHMFGGQIGTLDVVVNGTTTVWTLSGQQQATETTPWELAVVDLAAYAGQQITVTFRATGAGTFEGDIAIDNPSFTELPACPTPNALSATNVTDTTADLGWMENGTATLWDIEIVDITGGGMATGTPTVTGVTNPYTATGLTQNNDYCFYVRADCGGGTLSAWAGPFCFTTLETCPTPSALTATNIMETTADLGWTENGVATTWNIELVDVTAGGSATGTPTVSGVMTNPYNATGLVGDNSYQFYVQADCGVDGTSAWAGPFSFNTPYVAVPPDCTNGIFLDSGGSAGNYSDNENITYTICPDMAGDAVNVEFTFFSTENNGAAACYDGLTIHDGPDNTAPTIDPAGGGTIWCFDRNDMPAVGTGDLQGMTIVSSDPSGCLTFVFTSDGSVQRPGWEANITCAPLSIESAEVRGFVHYVDTVNNAFVVNAQSTIASIEVYNLVGQMITTSKPNAAAGEANLGSVKNGVFFARVTLENGRTSVVKFVK</sequence>
<reference evidence="6 7" key="1">
    <citation type="submission" date="2018-04" db="EMBL/GenBank/DDBJ databases">
        <title>Genomic Encyclopedia of Archaeal and Bacterial Type Strains, Phase II (KMG-II): from individual species to whole genera.</title>
        <authorList>
            <person name="Goeker M."/>
        </authorList>
    </citation>
    <scope>NUCLEOTIDE SEQUENCE [LARGE SCALE GENOMIC DNA]</scope>
    <source>
        <strain evidence="6 7">DSM 25731</strain>
    </source>
</reference>
<evidence type="ECO:0000256" key="3">
    <source>
        <dbReference type="SAM" id="SignalP"/>
    </source>
</evidence>
<keyword evidence="1 3" id="KW-0732">Signal</keyword>
<feature type="domain" description="Fibronectin type-III" evidence="5">
    <location>
        <begin position="558"/>
        <end position="650"/>
    </location>
</feature>
<dbReference type="PANTHER" id="PTHR23282">
    <property type="entry name" value="APICAL ENDOSOMAL GLYCOPROTEIN PRECURSOR"/>
    <property type="match status" value="1"/>
</dbReference>
<dbReference type="InterPro" id="IPR000998">
    <property type="entry name" value="MAM_dom"/>
</dbReference>
<feature type="domain" description="Fibronectin type-III" evidence="5">
    <location>
        <begin position="464"/>
        <end position="555"/>
    </location>
</feature>
<dbReference type="SMART" id="SM00060">
    <property type="entry name" value="FN3"/>
    <property type="match status" value="3"/>
</dbReference>
<dbReference type="PROSITE" id="PS50853">
    <property type="entry name" value="FN3"/>
    <property type="match status" value="3"/>
</dbReference>
<comment type="caution">
    <text evidence="6">The sequence shown here is derived from an EMBL/GenBank/DDBJ whole genome shotgun (WGS) entry which is preliminary data.</text>
</comment>
<dbReference type="InterPro" id="IPR035914">
    <property type="entry name" value="Sperma_CUB_dom_sf"/>
</dbReference>
<dbReference type="SMART" id="SM00137">
    <property type="entry name" value="MAM"/>
    <property type="match status" value="1"/>
</dbReference>
<dbReference type="InterPro" id="IPR026444">
    <property type="entry name" value="Secre_tail"/>
</dbReference>
<dbReference type="PANTHER" id="PTHR23282:SF101">
    <property type="entry name" value="MAM DOMAIN-CONTAINING PROTEIN"/>
    <property type="match status" value="1"/>
</dbReference>
<dbReference type="CDD" id="cd00063">
    <property type="entry name" value="FN3"/>
    <property type="match status" value="1"/>
</dbReference>
<dbReference type="Proteomes" id="UP000244090">
    <property type="component" value="Unassembled WGS sequence"/>
</dbReference>
<feature type="domain" description="MAM" evidence="4">
    <location>
        <begin position="295"/>
        <end position="464"/>
    </location>
</feature>
<dbReference type="CDD" id="cd00041">
    <property type="entry name" value="CUB"/>
    <property type="match status" value="1"/>
</dbReference>
<proteinExistence type="predicted"/>
<dbReference type="SUPFAM" id="SSF49265">
    <property type="entry name" value="Fibronectin type III"/>
    <property type="match status" value="2"/>
</dbReference>
<dbReference type="GO" id="GO:0005975">
    <property type="term" value="P:carbohydrate metabolic process"/>
    <property type="evidence" value="ECO:0007669"/>
    <property type="project" value="UniProtKB-ARBA"/>
</dbReference>
<feature type="chain" id="PRO_5015685484" evidence="3">
    <location>
        <begin position="23"/>
        <end position="868"/>
    </location>
</feature>
<dbReference type="OrthoDB" id="975384at2"/>
<accession>A0A2T6BUR8</accession>
<dbReference type="Gene3D" id="2.60.120.290">
    <property type="entry name" value="Spermadhesin, CUB domain"/>
    <property type="match status" value="1"/>
</dbReference>
<evidence type="ECO:0000259" key="4">
    <source>
        <dbReference type="PROSITE" id="PS50060"/>
    </source>
</evidence>
<dbReference type="SUPFAM" id="SSF49899">
    <property type="entry name" value="Concanavalin A-like lectins/glucanases"/>
    <property type="match status" value="1"/>
</dbReference>
<dbReference type="InterPro" id="IPR003961">
    <property type="entry name" value="FN3_dom"/>
</dbReference>
<evidence type="ECO:0000259" key="5">
    <source>
        <dbReference type="PROSITE" id="PS50853"/>
    </source>
</evidence>
<dbReference type="InterPro" id="IPR013783">
    <property type="entry name" value="Ig-like_fold"/>
</dbReference>
<dbReference type="SUPFAM" id="SSF49854">
    <property type="entry name" value="Spermadhesin, CUB domain"/>
    <property type="match status" value="1"/>
</dbReference>
<dbReference type="Pfam" id="PF00629">
    <property type="entry name" value="MAM"/>
    <property type="match status" value="1"/>
</dbReference>
<dbReference type="PROSITE" id="PS50060">
    <property type="entry name" value="MAM_2"/>
    <property type="match status" value="1"/>
</dbReference>
<keyword evidence="2" id="KW-1015">Disulfide bond</keyword>
<dbReference type="GO" id="GO:0016020">
    <property type="term" value="C:membrane"/>
    <property type="evidence" value="ECO:0007669"/>
    <property type="project" value="InterPro"/>
</dbReference>
<protein>
    <submittedName>
        <fullName evidence="6">Putative secreted protein (Por secretion system target)</fullName>
    </submittedName>
</protein>
<dbReference type="Gene3D" id="2.60.40.10">
    <property type="entry name" value="Immunoglobulins"/>
    <property type="match status" value="3"/>
</dbReference>
<feature type="domain" description="Fibronectin type-III" evidence="5">
    <location>
        <begin position="197"/>
        <end position="286"/>
    </location>
</feature>